<evidence type="ECO:0000256" key="7">
    <source>
        <dbReference type="ARBA" id="ARBA00022801"/>
    </source>
</evidence>
<evidence type="ECO:0000256" key="4">
    <source>
        <dbReference type="ARBA" id="ARBA00022722"/>
    </source>
</evidence>
<dbReference type="PANTHER" id="PTHR46986">
    <property type="entry name" value="ENDORIBONUCLEASE YBEY, CHLOROPLASTIC"/>
    <property type="match status" value="1"/>
</dbReference>
<evidence type="ECO:0000256" key="1">
    <source>
        <dbReference type="ARBA" id="ARBA00010875"/>
    </source>
</evidence>
<gene>
    <name evidence="9 10" type="primary">ybeY</name>
    <name evidence="10" type="ORF">ACFO4N_04720</name>
</gene>
<feature type="binding site" evidence="9">
    <location>
        <position position="125"/>
    </location>
    <ligand>
        <name>Zn(2+)</name>
        <dbReference type="ChEBI" id="CHEBI:29105"/>
        <note>catalytic</note>
    </ligand>
</feature>
<comment type="cofactor">
    <cofactor evidence="9">
        <name>Zn(2+)</name>
        <dbReference type="ChEBI" id="CHEBI:29105"/>
    </cofactor>
    <text evidence="9">Binds 1 zinc ion.</text>
</comment>
<evidence type="ECO:0000256" key="2">
    <source>
        <dbReference type="ARBA" id="ARBA00022517"/>
    </source>
</evidence>
<evidence type="ECO:0000256" key="3">
    <source>
        <dbReference type="ARBA" id="ARBA00022552"/>
    </source>
</evidence>
<evidence type="ECO:0000313" key="10">
    <source>
        <dbReference type="EMBL" id="MFC4618030.1"/>
    </source>
</evidence>
<keyword evidence="11" id="KW-1185">Reference proteome</keyword>
<protein>
    <recommendedName>
        <fullName evidence="9">Endoribonuclease YbeY</fullName>
        <ecNumber evidence="9">3.1.-.-</ecNumber>
    </recommendedName>
</protein>
<keyword evidence="4 9" id="KW-0540">Nuclease</keyword>
<dbReference type="NCBIfam" id="TIGR00043">
    <property type="entry name" value="rRNA maturation RNase YbeY"/>
    <property type="match status" value="1"/>
</dbReference>
<evidence type="ECO:0000256" key="5">
    <source>
        <dbReference type="ARBA" id="ARBA00022723"/>
    </source>
</evidence>
<name>A0ABV9GLC9_9BACL</name>
<reference evidence="11" key="1">
    <citation type="journal article" date="2019" name="Int. J. Syst. Evol. Microbiol.">
        <title>The Global Catalogue of Microorganisms (GCM) 10K type strain sequencing project: providing services to taxonomists for standard genome sequencing and annotation.</title>
        <authorList>
            <consortium name="The Broad Institute Genomics Platform"/>
            <consortium name="The Broad Institute Genome Sequencing Center for Infectious Disease"/>
            <person name="Wu L."/>
            <person name="Ma J."/>
        </authorList>
    </citation>
    <scope>NUCLEOTIDE SEQUENCE [LARGE SCALE GENOMIC DNA]</scope>
    <source>
        <strain evidence="11">CGMCC 1.16306</strain>
    </source>
</reference>
<comment type="function">
    <text evidence="9">Single strand-specific metallo-endoribonuclease involved in late-stage 70S ribosome quality control and in maturation of the 3' terminus of the 16S rRNA.</text>
</comment>
<organism evidence="10 11">
    <name type="scientific">Camelliibacillus cellulosilyticus</name>
    <dbReference type="NCBI Taxonomy" id="2174486"/>
    <lineage>
        <taxon>Bacteria</taxon>
        <taxon>Bacillati</taxon>
        <taxon>Bacillota</taxon>
        <taxon>Bacilli</taxon>
        <taxon>Bacillales</taxon>
        <taxon>Sporolactobacillaceae</taxon>
        <taxon>Camelliibacillus</taxon>
    </lineage>
</organism>
<dbReference type="RefSeq" id="WP_376845037.1">
    <property type="nucleotide sequence ID" value="NZ_JBHSFW010000001.1"/>
</dbReference>
<comment type="caution">
    <text evidence="10">The sequence shown here is derived from an EMBL/GenBank/DDBJ whole genome shotgun (WGS) entry which is preliminary data.</text>
</comment>
<dbReference type="EC" id="3.1.-.-" evidence="9"/>
<keyword evidence="8 9" id="KW-0862">Zinc</keyword>
<comment type="similarity">
    <text evidence="1 9">Belongs to the endoribonuclease YbeY family.</text>
</comment>
<keyword evidence="2 9" id="KW-0690">Ribosome biogenesis</keyword>
<proteinExistence type="inferred from homology"/>
<evidence type="ECO:0000256" key="6">
    <source>
        <dbReference type="ARBA" id="ARBA00022759"/>
    </source>
</evidence>
<dbReference type="InterPro" id="IPR023091">
    <property type="entry name" value="MetalPrtase_cat_dom_sf_prd"/>
</dbReference>
<dbReference type="SUPFAM" id="SSF55486">
    <property type="entry name" value="Metalloproteases ('zincins'), catalytic domain"/>
    <property type="match status" value="1"/>
</dbReference>
<evidence type="ECO:0000313" key="11">
    <source>
        <dbReference type="Proteomes" id="UP001596022"/>
    </source>
</evidence>
<evidence type="ECO:0000256" key="8">
    <source>
        <dbReference type="ARBA" id="ARBA00022833"/>
    </source>
</evidence>
<comment type="subcellular location">
    <subcellularLocation>
        <location evidence="9">Cytoplasm</location>
    </subcellularLocation>
</comment>
<feature type="binding site" evidence="9">
    <location>
        <position position="131"/>
    </location>
    <ligand>
        <name>Zn(2+)</name>
        <dbReference type="ChEBI" id="CHEBI:29105"/>
        <note>catalytic</note>
    </ligand>
</feature>
<keyword evidence="7 9" id="KW-0378">Hydrolase</keyword>
<dbReference type="PROSITE" id="PS01306">
    <property type="entry name" value="UPF0054"/>
    <property type="match status" value="1"/>
</dbReference>
<dbReference type="Gene3D" id="3.40.390.30">
    <property type="entry name" value="Metalloproteases ('zincins'), catalytic domain"/>
    <property type="match status" value="1"/>
</dbReference>
<dbReference type="HAMAP" id="MF_00009">
    <property type="entry name" value="Endoribonucl_YbeY"/>
    <property type="match status" value="1"/>
</dbReference>
<keyword evidence="3 9" id="KW-0698">rRNA processing</keyword>
<dbReference type="InterPro" id="IPR020549">
    <property type="entry name" value="YbeY_CS"/>
</dbReference>
<accession>A0ABV9GLC9</accession>
<keyword evidence="9" id="KW-0963">Cytoplasm</keyword>
<dbReference type="EMBL" id="JBHSFW010000001">
    <property type="protein sequence ID" value="MFC4618030.1"/>
    <property type="molecule type" value="Genomic_DNA"/>
</dbReference>
<sequence length="158" mass="17848">MTLMIDIQDEQGWLTKEASDKLIHLLKFAGERLHLGAAEVSVSLVNNDEIQALNARYRNKDQPTDVLSFALEESAEDEMEILGTDLPRVLGDIIISIPKAREQAETYGHAFERELGFLAVHGLLHLLGYDHQSDEERKTMFSLQEDLLAEFGLKRDKG</sequence>
<feature type="binding site" evidence="9">
    <location>
        <position position="121"/>
    </location>
    <ligand>
        <name>Zn(2+)</name>
        <dbReference type="ChEBI" id="CHEBI:29105"/>
        <note>catalytic</note>
    </ligand>
</feature>
<dbReference type="InterPro" id="IPR002036">
    <property type="entry name" value="YbeY"/>
</dbReference>
<dbReference type="Proteomes" id="UP001596022">
    <property type="component" value="Unassembled WGS sequence"/>
</dbReference>
<keyword evidence="5 9" id="KW-0479">Metal-binding</keyword>
<keyword evidence="6 9" id="KW-0255">Endonuclease</keyword>
<evidence type="ECO:0000256" key="9">
    <source>
        <dbReference type="HAMAP-Rule" id="MF_00009"/>
    </source>
</evidence>
<dbReference type="Pfam" id="PF02130">
    <property type="entry name" value="YbeY"/>
    <property type="match status" value="1"/>
</dbReference>
<dbReference type="PANTHER" id="PTHR46986:SF1">
    <property type="entry name" value="ENDORIBONUCLEASE YBEY, CHLOROPLASTIC"/>
    <property type="match status" value="1"/>
</dbReference>